<reference evidence="2" key="2">
    <citation type="submission" date="2021-02" db="EMBL/GenBank/DDBJ databases">
        <authorList>
            <person name="Kimball J.A."/>
            <person name="Haas M.W."/>
            <person name="Macchietto M."/>
            <person name="Kono T."/>
            <person name="Duquette J."/>
            <person name="Shao M."/>
        </authorList>
    </citation>
    <scope>NUCLEOTIDE SEQUENCE</scope>
    <source>
        <tissue evidence="2">Fresh leaf tissue</tissue>
    </source>
</reference>
<dbReference type="Proteomes" id="UP000729402">
    <property type="component" value="Unassembled WGS sequence"/>
</dbReference>
<evidence type="ECO:0000256" key="1">
    <source>
        <dbReference type="SAM" id="MobiDB-lite"/>
    </source>
</evidence>
<evidence type="ECO:0000313" key="2">
    <source>
        <dbReference type="EMBL" id="KAG8047603.1"/>
    </source>
</evidence>
<protein>
    <submittedName>
        <fullName evidence="2">Uncharacterized protein</fullName>
    </submittedName>
</protein>
<name>A0A8J5RKI3_ZIZPA</name>
<proteinExistence type="predicted"/>
<keyword evidence="3" id="KW-1185">Reference proteome</keyword>
<dbReference type="AlphaFoldDB" id="A0A8J5RKI3"/>
<accession>A0A8J5RKI3</accession>
<reference evidence="2" key="1">
    <citation type="journal article" date="2021" name="bioRxiv">
        <title>Whole Genome Assembly and Annotation of Northern Wild Rice, Zizania palustris L., Supports a Whole Genome Duplication in the Zizania Genus.</title>
        <authorList>
            <person name="Haas M."/>
            <person name="Kono T."/>
            <person name="Macchietto M."/>
            <person name="Millas R."/>
            <person name="McGilp L."/>
            <person name="Shao M."/>
            <person name="Duquette J."/>
            <person name="Hirsch C.N."/>
            <person name="Kimball J."/>
        </authorList>
    </citation>
    <scope>NUCLEOTIDE SEQUENCE</scope>
    <source>
        <tissue evidence="2">Fresh leaf tissue</tissue>
    </source>
</reference>
<organism evidence="2 3">
    <name type="scientific">Zizania palustris</name>
    <name type="common">Northern wild rice</name>
    <dbReference type="NCBI Taxonomy" id="103762"/>
    <lineage>
        <taxon>Eukaryota</taxon>
        <taxon>Viridiplantae</taxon>
        <taxon>Streptophyta</taxon>
        <taxon>Embryophyta</taxon>
        <taxon>Tracheophyta</taxon>
        <taxon>Spermatophyta</taxon>
        <taxon>Magnoliopsida</taxon>
        <taxon>Liliopsida</taxon>
        <taxon>Poales</taxon>
        <taxon>Poaceae</taxon>
        <taxon>BOP clade</taxon>
        <taxon>Oryzoideae</taxon>
        <taxon>Oryzeae</taxon>
        <taxon>Zizaniinae</taxon>
        <taxon>Zizania</taxon>
    </lineage>
</organism>
<feature type="region of interest" description="Disordered" evidence="1">
    <location>
        <begin position="1"/>
        <end position="25"/>
    </location>
</feature>
<dbReference type="EMBL" id="JAAALK010000290">
    <property type="protein sequence ID" value="KAG8047603.1"/>
    <property type="molecule type" value="Genomic_DNA"/>
</dbReference>
<gene>
    <name evidence="2" type="ORF">GUJ93_ZPchr0008g12321</name>
</gene>
<sequence>MAAAALTNKKRRKTEEVPGAIGSTLPDLDGHIVAVGSKDGTSPSTGGWFPREEAAMSRRLGRRWGRSSGVGTAGAVAR</sequence>
<feature type="region of interest" description="Disordered" evidence="1">
    <location>
        <begin position="58"/>
        <end position="78"/>
    </location>
</feature>
<evidence type="ECO:0000313" key="3">
    <source>
        <dbReference type="Proteomes" id="UP000729402"/>
    </source>
</evidence>
<comment type="caution">
    <text evidence="2">The sequence shown here is derived from an EMBL/GenBank/DDBJ whole genome shotgun (WGS) entry which is preliminary data.</text>
</comment>